<dbReference type="RefSeq" id="WP_184113910.1">
    <property type="nucleotide sequence ID" value="NZ_BNAJ01000010.1"/>
</dbReference>
<evidence type="ECO:0000256" key="1">
    <source>
        <dbReference type="SAM" id="Phobius"/>
    </source>
</evidence>
<reference evidence="3 4" key="3">
    <citation type="submission" date="2020-08" db="EMBL/GenBank/DDBJ databases">
        <title>Genomic Encyclopedia of Type Strains, Phase IV (KMG-IV): sequencing the most valuable type-strain genomes for metagenomic binning, comparative biology and taxonomic classification.</title>
        <authorList>
            <person name="Goeker M."/>
        </authorList>
    </citation>
    <scope>NUCLEOTIDE SEQUENCE [LARGE SCALE GENOMIC DNA]</scope>
    <source>
        <strain evidence="3 4">DSM 27521</strain>
    </source>
</reference>
<feature type="transmembrane region" description="Helical" evidence="1">
    <location>
        <begin position="57"/>
        <end position="80"/>
    </location>
</feature>
<reference evidence="5" key="2">
    <citation type="journal article" date="2019" name="Int. J. Syst. Evol. Microbiol.">
        <title>The Global Catalogue of Microorganisms (GCM) 10K type strain sequencing project: providing services to taxonomists for standard genome sequencing and annotation.</title>
        <authorList>
            <consortium name="The Broad Institute Genomics Platform"/>
            <consortium name="The Broad Institute Genome Sequencing Center for Infectious Disease"/>
            <person name="Wu L."/>
            <person name="Ma J."/>
        </authorList>
    </citation>
    <scope>NUCLEOTIDE SEQUENCE [LARGE SCALE GENOMIC DNA]</scope>
    <source>
        <strain evidence="5">CGMCC 1.18437</strain>
    </source>
</reference>
<feature type="transmembrane region" description="Helical" evidence="1">
    <location>
        <begin position="86"/>
        <end position="106"/>
    </location>
</feature>
<evidence type="ECO:0000313" key="2">
    <source>
        <dbReference type="EMBL" id="GHF55064.1"/>
    </source>
</evidence>
<dbReference type="EMBL" id="BNAJ01000010">
    <property type="protein sequence ID" value="GHF55064.1"/>
    <property type="molecule type" value="Genomic_DNA"/>
</dbReference>
<dbReference type="AlphaFoldDB" id="A0A7W8KJ61"/>
<dbReference type="EMBL" id="JACHFK010000009">
    <property type="protein sequence ID" value="MBB5377926.1"/>
    <property type="molecule type" value="Genomic_DNA"/>
</dbReference>
<keyword evidence="1" id="KW-0472">Membrane</keyword>
<name>A0A7W8KJ61_9DEIO</name>
<keyword evidence="1" id="KW-1133">Transmembrane helix</keyword>
<reference evidence="2" key="4">
    <citation type="submission" date="2024-05" db="EMBL/GenBank/DDBJ databases">
        <authorList>
            <person name="Sun Q."/>
            <person name="Zhou Y."/>
        </authorList>
    </citation>
    <scope>NUCLEOTIDE SEQUENCE</scope>
    <source>
        <strain evidence="2">CGMCC 1.18437</strain>
    </source>
</reference>
<feature type="transmembrane region" description="Helical" evidence="1">
    <location>
        <begin position="29"/>
        <end position="50"/>
    </location>
</feature>
<accession>A0A7W8KJ61</accession>
<keyword evidence="5" id="KW-1185">Reference proteome</keyword>
<gene>
    <name evidence="2" type="ORF">GCM10017781_34090</name>
    <name evidence="3" type="ORF">HNQ07_003426</name>
</gene>
<sequence>MLAVWLCLAGVALLFPRVGDGVFDLHLTNWGLASEYGGILVSLDALYWVFSTDTERYAPVMGVVGLALVLNVVITIYWWAVGHYPFQSAVFNVVINSVMAVWLWSLRPRPAGSARAPS</sequence>
<evidence type="ECO:0000313" key="4">
    <source>
        <dbReference type="Proteomes" id="UP000539473"/>
    </source>
</evidence>
<evidence type="ECO:0000313" key="5">
    <source>
        <dbReference type="Proteomes" id="UP000619376"/>
    </source>
</evidence>
<proteinExistence type="predicted"/>
<keyword evidence="1" id="KW-0812">Transmembrane</keyword>
<reference evidence="2" key="1">
    <citation type="journal article" date="2014" name="Int. J. Syst. Evol. Microbiol.">
        <title>Complete genome of a new Firmicutes species belonging to the dominant human colonic microbiota ('Ruminococcus bicirculans') reveals two chromosomes and a selective capacity to utilize plant glucans.</title>
        <authorList>
            <consortium name="NISC Comparative Sequencing Program"/>
            <person name="Wegmann U."/>
            <person name="Louis P."/>
            <person name="Goesmann A."/>
            <person name="Henrissat B."/>
            <person name="Duncan S.H."/>
            <person name="Flint H.J."/>
        </authorList>
    </citation>
    <scope>NUCLEOTIDE SEQUENCE</scope>
    <source>
        <strain evidence="2">CGMCC 1.18437</strain>
    </source>
</reference>
<evidence type="ECO:0000313" key="3">
    <source>
        <dbReference type="EMBL" id="MBB5377926.1"/>
    </source>
</evidence>
<organism evidence="3 4">
    <name type="scientific">Deinococcus metalli</name>
    <dbReference type="NCBI Taxonomy" id="1141878"/>
    <lineage>
        <taxon>Bacteria</taxon>
        <taxon>Thermotogati</taxon>
        <taxon>Deinococcota</taxon>
        <taxon>Deinococci</taxon>
        <taxon>Deinococcales</taxon>
        <taxon>Deinococcaceae</taxon>
        <taxon>Deinococcus</taxon>
    </lineage>
</organism>
<comment type="caution">
    <text evidence="3">The sequence shown here is derived from an EMBL/GenBank/DDBJ whole genome shotgun (WGS) entry which is preliminary data.</text>
</comment>
<dbReference type="Proteomes" id="UP000619376">
    <property type="component" value="Unassembled WGS sequence"/>
</dbReference>
<dbReference type="Proteomes" id="UP000539473">
    <property type="component" value="Unassembled WGS sequence"/>
</dbReference>
<protein>
    <submittedName>
        <fullName evidence="3">Uncharacterized protein</fullName>
    </submittedName>
</protein>